<sequence>MDDFITFGCWNKGDPDNDKLPLHYLYPALRNSIDQIKPKFIMVTGDNYYPFDTEGEDSSYEKIEYERHIDNTDIFGGGKLARTDHLVKSFDLLTSIGDDSKVPILMCTGNHENHDKKPHEFISESKPSTPPASPERIENGIDHEYLSMLDSLEEKEKYLLEVNNPSNKYFIMGIGDINYQVDKSLKIKIIDTEADIISEDPNLEDDISFIFGHKPLFSLHYKLPKMKGKKKKPGKNWAINDNVNSYFRLLATKYPNKECVYICADTHNYQDSVIIYSSGFTLRQIIVGSGGTFKMDLLPPDNIDFKNDPVLSEMISKNDINHVHMINSQCGKHGFCRCSISKPGDNVFIPYFNAVEGIGYIGEELKAQSKKKLKKKYKSRKRKSSKRKSRKQKSRRKNE</sequence>
<dbReference type="Pfam" id="PF00149">
    <property type="entry name" value="Metallophos"/>
    <property type="match status" value="1"/>
</dbReference>
<feature type="compositionally biased region" description="Basic and acidic residues" evidence="1">
    <location>
        <begin position="113"/>
        <end position="123"/>
    </location>
</feature>
<evidence type="ECO:0000313" key="3">
    <source>
        <dbReference type="EMBL" id="QHT39317.1"/>
    </source>
</evidence>
<feature type="domain" description="Calcineurin-like phosphoesterase" evidence="2">
    <location>
        <begin position="23"/>
        <end position="245"/>
    </location>
</feature>
<dbReference type="InterPro" id="IPR004843">
    <property type="entry name" value="Calcineurin-like_PHP"/>
</dbReference>
<feature type="region of interest" description="Disordered" evidence="1">
    <location>
        <begin position="368"/>
        <end position="399"/>
    </location>
</feature>
<dbReference type="InterPro" id="IPR029052">
    <property type="entry name" value="Metallo-depent_PP-like"/>
</dbReference>
<organism evidence="3">
    <name type="scientific">viral metagenome</name>
    <dbReference type="NCBI Taxonomy" id="1070528"/>
    <lineage>
        <taxon>unclassified sequences</taxon>
        <taxon>metagenomes</taxon>
        <taxon>organismal metagenomes</taxon>
    </lineage>
</organism>
<evidence type="ECO:0000259" key="2">
    <source>
        <dbReference type="Pfam" id="PF00149"/>
    </source>
</evidence>
<accession>A0A6C0FBT6</accession>
<dbReference type="GO" id="GO:0016787">
    <property type="term" value="F:hydrolase activity"/>
    <property type="evidence" value="ECO:0007669"/>
    <property type="project" value="InterPro"/>
</dbReference>
<dbReference type="EMBL" id="MN738841">
    <property type="protein sequence ID" value="QHT39317.1"/>
    <property type="molecule type" value="Genomic_DNA"/>
</dbReference>
<dbReference type="Gene3D" id="3.60.21.10">
    <property type="match status" value="1"/>
</dbReference>
<dbReference type="SUPFAM" id="SSF56300">
    <property type="entry name" value="Metallo-dependent phosphatases"/>
    <property type="match status" value="1"/>
</dbReference>
<protein>
    <recommendedName>
        <fullName evidence="2">Calcineurin-like phosphoesterase domain-containing protein</fullName>
    </recommendedName>
</protein>
<evidence type="ECO:0000256" key="1">
    <source>
        <dbReference type="SAM" id="MobiDB-lite"/>
    </source>
</evidence>
<reference evidence="3" key="1">
    <citation type="journal article" date="2020" name="Nature">
        <title>Giant virus diversity and host interactions through global metagenomics.</title>
        <authorList>
            <person name="Schulz F."/>
            <person name="Roux S."/>
            <person name="Paez-Espino D."/>
            <person name="Jungbluth S."/>
            <person name="Walsh D.A."/>
            <person name="Denef V.J."/>
            <person name="McMahon K.D."/>
            <person name="Konstantinidis K.T."/>
            <person name="Eloe-Fadrosh E.A."/>
            <person name="Kyrpides N.C."/>
            <person name="Woyke T."/>
        </authorList>
    </citation>
    <scope>NUCLEOTIDE SEQUENCE</scope>
    <source>
        <strain evidence="3">GVMAG-S-ERX556126-94</strain>
    </source>
</reference>
<proteinExistence type="predicted"/>
<name>A0A6C0FBT6_9ZZZZ</name>
<feature type="region of interest" description="Disordered" evidence="1">
    <location>
        <begin position="113"/>
        <end position="136"/>
    </location>
</feature>
<dbReference type="AlphaFoldDB" id="A0A6C0FBT6"/>